<evidence type="ECO:0000256" key="1">
    <source>
        <dbReference type="ARBA" id="ARBA00010549"/>
    </source>
</evidence>
<dbReference type="GeneTree" id="ENSGT00390000000860"/>
<sequence length="173" mass="18713">MEGSDRYEASPTPPHASESDSEESAVSEDSVGSVEGQNVPVTNMAEKQRDLARRGEGSPVNQQPKKAAVLARTRLVVPNKGYASLEQSSDEKPLVAIDSDSEDELGLSRYSSSGYSSAEQQINQDLNRQLLKDGYRLDEVPDDEDLDLIPPKPMNPTCICCQLASPSTTCAVQ</sequence>
<feature type="compositionally biased region" description="Low complexity" evidence="2">
    <location>
        <begin position="27"/>
        <end position="36"/>
    </location>
</feature>
<feature type="region of interest" description="Disordered" evidence="2">
    <location>
        <begin position="81"/>
        <end position="100"/>
    </location>
</feature>
<evidence type="ECO:0000256" key="2">
    <source>
        <dbReference type="SAM" id="MobiDB-lite"/>
    </source>
</evidence>
<proteinExistence type="inferred from homology"/>
<comment type="similarity">
    <text evidence="1">Belongs to the FAM219 family.</text>
</comment>
<dbReference type="PANTHER" id="PTHR31281:SF3">
    <property type="entry name" value="PROTEIN FAM219A"/>
    <property type="match status" value="1"/>
</dbReference>
<name>A0A8C4QQY2_EPTBU</name>
<dbReference type="OMA" id="SCCNPSQ"/>
<dbReference type="AlphaFoldDB" id="A0A8C4QQY2"/>
<evidence type="ECO:0000313" key="3">
    <source>
        <dbReference type="Ensembl" id="ENSEBUP00000019263.1"/>
    </source>
</evidence>
<protein>
    <submittedName>
        <fullName evidence="3">Family with sequence similarity 219 member Aa</fullName>
    </submittedName>
</protein>
<accession>A0A8C4QQY2</accession>
<reference evidence="3" key="1">
    <citation type="submission" date="2025-08" db="UniProtKB">
        <authorList>
            <consortium name="Ensembl"/>
        </authorList>
    </citation>
    <scope>IDENTIFICATION</scope>
</reference>
<organism evidence="3 4">
    <name type="scientific">Eptatretus burgeri</name>
    <name type="common">Inshore hagfish</name>
    <dbReference type="NCBI Taxonomy" id="7764"/>
    <lineage>
        <taxon>Eukaryota</taxon>
        <taxon>Metazoa</taxon>
        <taxon>Chordata</taxon>
        <taxon>Craniata</taxon>
        <taxon>Vertebrata</taxon>
        <taxon>Cyclostomata</taxon>
        <taxon>Myxini</taxon>
        <taxon>Myxiniformes</taxon>
        <taxon>Myxinidae</taxon>
        <taxon>Eptatretinae</taxon>
        <taxon>Eptatretus</taxon>
    </lineage>
</organism>
<dbReference type="Ensembl" id="ENSEBUT00000019839.1">
    <property type="protein sequence ID" value="ENSEBUP00000019263.1"/>
    <property type="gene ID" value="ENSEBUG00000011992.1"/>
</dbReference>
<reference evidence="3" key="2">
    <citation type="submission" date="2025-09" db="UniProtKB">
        <authorList>
            <consortium name="Ensembl"/>
        </authorList>
    </citation>
    <scope>IDENTIFICATION</scope>
</reference>
<feature type="region of interest" description="Disordered" evidence="2">
    <location>
        <begin position="1"/>
        <end position="67"/>
    </location>
</feature>
<keyword evidence="4" id="KW-1185">Reference proteome</keyword>
<feature type="compositionally biased region" description="Basic and acidic residues" evidence="2">
    <location>
        <begin position="46"/>
        <end position="56"/>
    </location>
</feature>
<dbReference type="InterPro" id="IPR029339">
    <property type="entry name" value="FAM219"/>
</dbReference>
<dbReference type="PANTHER" id="PTHR31281">
    <property type="entry name" value="PROTEIN FAM219A"/>
    <property type="match status" value="1"/>
</dbReference>
<evidence type="ECO:0000313" key="4">
    <source>
        <dbReference type="Proteomes" id="UP000694388"/>
    </source>
</evidence>
<dbReference type="Pfam" id="PF15260">
    <property type="entry name" value="FAM219A"/>
    <property type="match status" value="1"/>
</dbReference>
<dbReference type="Proteomes" id="UP000694388">
    <property type="component" value="Unplaced"/>
</dbReference>